<gene>
    <name evidence="1" type="ORF">VNO77_03678</name>
</gene>
<organism evidence="1 2">
    <name type="scientific">Canavalia gladiata</name>
    <name type="common">Sword bean</name>
    <name type="synonym">Dolichos gladiatus</name>
    <dbReference type="NCBI Taxonomy" id="3824"/>
    <lineage>
        <taxon>Eukaryota</taxon>
        <taxon>Viridiplantae</taxon>
        <taxon>Streptophyta</taxon>
        <taxon>Embryophyta</taxon>
        <taxon>Tracheophyta</taxon>
        <taxon>Spermatophyta</taxon>
        <taxon>Magnoliopsida</taxon>
        <taxon>eudicotyledons</taxon>
        <taxon>Gunneridae</taxon>
        <taxon>Pentapetalae</taxon>
        <taxon>rosids</taxon>
        <taxon>fabids</taxon>
        <taxon>Fabales</taxon>
        <taxon>Fabaceae</taxon>
        <taxon>Papilionoideae</taxon>
        <taxon>50 kb inversion clade</taxon>
        <taxon>NPAAA clade</taxon>
        <taxon>indigoferoid/millettioid clade</taxon>
        <taxon>Phaseoleae</taxon>
        <taxon>Canavalia</taxon>
    </lineage>
</organism>
<accession>A0AAN9RCG6</accession>
<name>A0AAN9RCG6_CANGL</name>
<keyword evidence="2" id="KW-1185">Reference proteome</keyword>
<proteinExistence type="predicted"/>
<dbReference type="Proteomes" id="UP001367508">
    <property type="component" value="Unassembled WGS sequence"/>
</dbReference>
<dbReference type="AlphaFoldDB" id="A0AAN9RCG6"/>
<reference evidence="1 2" key="1">
    <citation type="submission" date="2024-01" db="EMBL/GenBank/DDBJ databases">
        <title>The genomes of 5 underutilized Papilionoideae crops provide insights into root nodulation and disease resistanc.</title>
        <authorList>
            <person name="Jiang F."/>
        </authorList>
    </citation>
    <scope>NUCLEOTIDE SEQUENCE [LARGE SCALE GENOMIC DNA]</scope>
    <source>
        <strain evidence="1">LVBAO_FW01</strain>
        <tissue evidence="1">Leaves</tissue>
    </source>
</reference>
<evidence type="ECO:0000313" key="1">
    <source>
        <dbReference type="EMBL" id="KAK7361608.1"/>
    </source>
</evidence>
<protein>
    <submittedName>
        <fullName evidence="1">Uncharacterized protein</fullName>
    </submittedName>
</protein>
<comment type="caution">
    <text evidence="1">The sequence shown here is derived from an EMBL/GenBank/DDBJ whole genome shotgun (WGS) entry which is preliminary data.</text>
</comment>
<evidence type="ECO:0000313" key="2">
    <source>
        <dbReference type="Proteomes" id="UP001367508"/>
    </source>
</evidence>
<dbReference type="EMBL" id="JAYMYQ010000001">
    <property type="protein sequence ID" value="KAK7361608.1"/>
    <property type="molecule type" value="Genomic_DNA"/>
</dbReference>
<sequence length="81" mass="9099">MILAFSFQQNLLSESDVHRAATIQSSILLWVLCQGMKTIKMLYAPPIRPSSEPLCSFNWVTSTTRCISQRCISQNGARPPK</sequence>